<evidence type="ECO:0000256" key="9">
    <source>
        <dbReference type="PROSITE-ProRule" id="PRU00958"/>
    </source>
</evidence>
<feature type="compositionally biased region" description="Basic residues" evidence="10">
    <location>
        <begin position="307"/>
        <end position="323"/>
    </location>
</feature>
<dbReference type="PANTHER" id="PTHR10631:SF3">
    <property type="entry name" value="TRNA (GUANINE(26)-N(2))-DIMETHYLTRANSFERASE"/>
    <property type="match status" value="1"/>
</dbReference>
<evidence type="ECO:0000256" key="2">
    <source>
        <dbReference type="ARBA" id="ARBA00022603"/>
    </source>
</evidence>
<dbReference type="GO" id="GO:0160104">
    <property type="term" value="F:tRNA (guanine(26)-N2)-dimethyltransferase activity"/>
    <property type="evidence" value="ECO:0007669"/>
    <property type="project" value="UniProtKB-EC"/>
</dbReference>
<keyword evidence="1 9" id="KW-0820">tRNA-binding</keyword>
<dbReference type="AlphaFoldDB" id="A0A023B477"/>
<comment type="caution">
    <text evidence="11">The sequence shown here is derived from an EMBL/GenBank/DDBJ whole genome shotgun (WGS) entry which is preliminary data.</text>
</comment>
<evidence type="ECO:0000313" key="12">
    <source>
        <dbReference type="Proteomes" id="UP000019763"/>
    </source>
</evidence>
<dbReference type="SUPFAM" id="SSF53335">
    <property type="entry name" value="S-adenosyl-L-methionine-dependent methyltransferases"/>
    <property type="match status" value="2"/>
</dbReference>
<dbReference type="InterPro" id="IPR002905">
    <property type="entry name" value="Trm1"/>
</dbReference>
<dbReference type="Pfam" id="PF02005">
    <property type="entry name" value="TRM"/>
    <property type="match status" value="3"/>
</dbReference>
<dbReference type="InterPro" id="IPR029063">
    <property type="entry name" value="SAM-dependent_MTases_sf"/>
</dbReference>
<dbReference type="GO" id="GO:0005634">
    <property type="term" value="C:nucleus"/>
    <property type="evidence" value="ECO:0007669"/>
    <property type="project" value="TreeGrafter"/>
</dbReference>
<keyword evidence="6 9" id="KW-0694">RNA-binding</keyword>
<dbReference type="Gene3D" id="3.40.50.150">
    <property type="entry name" value="Vaccinia Virus protein VP39"/>
    <property type="match status" value="1"/>
</dbReference>
<feature type="region of interest" description="Disordered" evidence="10">
    <location>
        <begin position="689"/>
        <end position="710"/>
    </location>
</feature>
<accession>A0A023B477</accession>
<keyword evidence="3 9" id="KW-0808">Transferase</keyword>
<dbReference type="InterPro" id="IPR042296">
    <property type="entry name" value="tRNA_met_Trm1_C"/>
</dbReference>
<dbReference type="VEuPathDB" id="CryptoDB:GNI_103500"/>
<feature type="region of interest" description="Disordered" evidence="10">
    <location>
        <begin position="300"/>
        <end position="342"/>
    </location>
</feature>
<dbReference type="PROSITE" id="PS51626">
    <property type="entry name" value="SAM_MT_TRM1"/>
    <property type="match status" value="1"/>
</dbReference>
<dbReference type="Proteomes" id="UP000019763">
    <property type="component" value="Unassembled WGS sequence"/>
</dbReference>
<dbReference type="OrthoDB" id="6349953at2759"/>
<keyword evidence="4 9" id="KW-0949">S-adenosyl-L-methionine</keyword>
<evidence type="ECO:0000256" key="8">
    <source>
        <dbReference type="ARBA" id="ARBA00051897"/>
    </source>
</evidence>
<dbReference type="OMA" id="HARISLM"/>
<dbReference type="RefSeq" id="XP_011131249.1">
    <property type="nucleotide sequence ID" value="XM_011132947.1"/>
</dbReference>
<feature type="region of interest" description="Disordered" evidence="10">
    <location>
        <begin position="365"/>
        <end position="418"/>
    </location>
</feature>
<protein>
    <recommendedName>
        <fullName evidence="7">tRNA (guanine(26)-N(2))-dimethyltransferase</fullName>
        <ecNumber evidence="7">2.1.1.216</ecNumber>
    </recommendedName>
</protein>
<evidence type="ECO:0000313" key="11">
    <source>
        <dbReference type="EMBL" id="EZG56474.1"/>
    </source>
</evidence>
<gene>
    <name evidence="11" type="ORF">GNI_103500</name>
</gene>
<dbReference type="eggNOG" id="KOG1253">
    <property type="taxonomic scope" value="Eukaryota"/>
</dbReference>
<name>A0A023B477_GRENI</name>
<evidence type="ECO:0000256" key="4">
    <source>
        <dbReference type="ARBA" id="ARBA00022691"/>
    </source>
</evidence>
<dbReference type="GO" id="GO:0000049">
    <property type="term" value="F:tRNA binding"/>
    <property type="evidence" value="ECO:0007669"/>
    <property type="project" value="UniProtKB-UniRule"/>
</dbReference>
<comment type="similarity">
    <text evidence="9">Belongs to the class I-like SAM-binding methyltransferase superfamily. Trm1 family.</text>
</comment>
<dbReference type="EC" id="2.1.1.216" evidence="7"/>
<comment type="catalytic activity">
    <reaction evidence="8">
        <text>guanosine(26) in tRNA + 2 S-adenosyl-L-methionine = N(2)-dimethylguanosine(26) in tRNA + 2 S-adenosyl-L-homocysteine + 2 H(+)</text>
        <dbReference type="Rhea" id="RHEA:43140"/>
        <dbReference type="Rhea" id="RHEA-COMP:10359"/>
        <dbReference type="Rhea" id="RHEA-COMP:10360"/>
        <dbReference type="ChEBI" id="CHEBI:15378"/>
        <dbReference type="ChEBI" id="CHEBI:57856"/>
        <dbReference type="ChEBI" id="CHEBI:59789"/>
        <dbReference type="ChEBI" id="CHEBI:74269"/>
        <dbReference type="ChEBI" id="CHEBI:74513"/>
        <dbReference type="EC" id="2.1.1.216"/>
    </reaction>
</comment>
<evidence type="ECO:0000256" key="1">
    <source>
        <dbReference type="ARBA" id="ARBA00022555"/>
    </source>
</evidence>
<evidence type="ECO:0000256" key="7">
    <source>
        <dbReference type="ARBA" id="ARBA00039099"/>
    </source>
</evidence>
<organism evidence="11 12">
    <name type="scientific">Gregarina niphandrodes</name>
    <name type="common">Septate eugregarine</name>
    <dbReference type="NCBI Taxonomy" id="110365"/>
    <lineage>
        <taxon>Eukaryota</taxon>
        <taxon>Sar</taxon>
        <taxon>Alveolata</taxon>
        <taxon>Apicomplexa</taxon>
        <taxon>Conoidasida</taxon>
        <taxon>Gregarinasina</taxon>
        <taxon>Eugregarinorida</taxon>
        <taxon>Gregarinidae</taxon>
        <taxon>Gregarina</taxon>
    </lineage>
</organism>
<keyword evidence="12" id="KW-1185">Reference proteome</keyword>
<evidence type="ECO:0000256" key="5">
    <source>
        <dbReference type="ARBA" id="ARBA00022694"/>
    </source>
</evidence>
<dbReference type="FunFam" id="3.30.56.70:FF:000001">
    <property type="entry name" value="tRNA (guanine(26)-N(2))-dimethyltransferase"/>
    <property type="match status" value="1"/>
</dbReference>
<dbReference type="Gene3D" id="3.30.56.70">
    <property type="entry name" value="N2,N2-dimethylguanosine tRNA methyltransferase, C-terminal domain"/>
    <property type="match status" value="1"/>
</dbReference>
<reference evidence="11" key="1">
    <citation type="submission" date="2013-12" db="EMBL/GenBank/DDBJ databases">
        <authorList>
            <person name="Omoto C.K."/>
            <person name="Sibley D."/>
            <person name="Venepally P."/>
            <person name="Hadjithomas M."/>
            <person name="Karamycheva S."/>
            <person name="Brunk B."/>
            <person name="Roos D."/>
            <person name="Caler E."/>
            <person name="Lorenzi H."/>
        </authorList>
    </citation>
    <scope>NUCLEOTIDE SEQUENCE</scope>
</reference>
<keyword evidence="2 9" id="KW-0489">Methyltransferase</keyword>
<keyword evidence="5 9" id="KW-0819">tRNA processing</keyword>
<evidence type="ECO:0000256" key="3">
    <source>
        <dbReference type="ARBA" id="ARBA00022679"/>
    </source>
</evidence>
<sequence>MEYITEGRVTIHGQGVVGKVAVRAESDAEAASSDTLFYNPAQVFNRDLSMMVAKCYGELVFREALDRFAGAEKFVPTVLKGLTVCEPLAASCLRSLRYARELPRSLWRSGVAGDISSFAVKQGEANKRLNEEQLGRSLPLQILEVDANELMTSGGYVCGTKSWDIVDVDPYGTVSPFVDSAIRAVKDGGLLCVTSTDMPILGGNAPEVAFYKYGGNTLKARYLHEMSLRLVLNLIRMTAAKYRRYVRPLLSCSVDFYVRIWVTIHDKPVQCAAIAAQTAAVHQCANCDWFTVVPFGARAKNASPNSKRNKRRKLDRRRNKTRCHPAAADDTEPGNDQGTELSADQGTELSADQGTKQGDSAVTLDGEQQHDDHDNEQLYHKVKTEGEKGEKTEGEKTEGEKTEGEKTGGTEPIRQVPLFPGETEGRFCVGRVTEEAGHHRCPVCGSAVQVGGPIYAGPLHDFDFVRSVLKELERAERGNGQKGVPAVVDAAPTSNPLADGDHEPIATEPMVAEAMVAEAMATKSIMTKTVAREIEEGAERDGDLSWARKAAKRFELEMASWRFDSLSPKVLPKIKGILRAILEEELVQDVPLFYKLSSLCNHARISLMKTDRFRSALESLGYRVGLFHREPQSIKTDAPPSVVYNVLRAWIKHNNDESKHIPPYYLQPVDVPMSNLSFECKKKPKIGGRFVPNPEAHWGPGRRAGGASKK</sequence>
<evidence type="ECO:0000256" key="6">
    <source>
        <dbReference type="ARBA" id="ARBA00022884"/>
    </source>
</evidence>
<dbReference type="PANTHER" id="PTHR10631">
    <property type="entry name" value="N 2 ,N 2 -DIMETHYLGUANOSINE TRNA METHYLTRANSFERASE"/>
    <property type="match status" value="1"/>
</dbReference>
<dbReference type="GO" id="GO:0002940">
    <property type="term" value="P:tRNA N2-guanine methylation"/>
    <property type="evidence" value="ECO:0007669"/>
    <property type="project" value="TreeGrafter"/>
</dbReference>
<proteinExistence type="inferred from homology"/>
<dbReference type="EMBL" id="AFNH02000774">
    <property type="protein sequence ID" value="EZG56474.1"/>
    <property type="molecule type" value="Genomic_DNA"/>
</dbReference>
<evidence type="ECO:0000256" key="10">
    <source>
        <dbReference type="SAM" id="MobiDB-lite"/>
    </source>
</evidence>
<dbReference type="GeneID" id="22913669"/>
<feature type="compositionally biased region" description="Basic and acidic residues" evidence="10">
    <location>
        <begin position="367"/>
        <end position="408"/>
    </location>
</feature>